<keyword evidence="3" id="KW-0378">Hydrolase</keyword>
<sequence length="595" mass="67049">MRSLPYLICLLLLVAAMFSCDGGRKRIAHEATIQQPNIIILMSDDQGWGDLSLSGNKNLQTPNIDLLATKGVQFTQFYVSPVCSPTRAEFLTGRYHPRCGVYSTSEGGERINLDETTIAQIFKKAGYATAAFGKWHNGMQYPYHPNGRGFDEFYGFCSGHWGNYFSPLLEHNGKLVKGNGFIADDLTEKAISFIEGNKNKPFFLYVPYNTPHSPMQVPDRWWNAFKDKPLKMRADDPEAEDTDFTRAALAMCENLDWNVGRILSKLKEVNLEQNTIVVYLSDNGPNGWRWNGGMKGRKGSTDEGGIRSPLIIRWPAAIKAGTQIEQIAAAIDLFPTLADLAGIPYHTEKPLDGISLKPLLLNQTHSPDERLLFAHWDGRVSVRKGQYRLDDQGKLYDIKNDPGQEKDISDSQPEIANQLTTAVESWKGEMLKNISVDNRPLPVGHAGFPYTQLPARDGKAHGRIVRSNKYPNSSFFTNWKSPDDRLTWEVEVLTTGDYQVEIYYTCPEKDVGSTLQVSFGQDRIEGKITQAQEPKLIGKENDRVERMESYEQEFIPMKMGSIHLEKGRGYITLQALHIPGSQVMDFRLLMLTKVN</sequence>
<dbReference type="InterPro" id="IPR050738">
    <property type="entry name" value="Sulfatase"/>
</dbReference>
<gene>
    <name evidence="6" type="ORF">Q0590_31265</name>
</gene>
<evidence type="ECO:0000256" key="3">
    <source>
        <dbReference type="ARBA" id="ARBA00022801"/>
    </source>
</evidence>
<evidence type="ECO:0000256" key="2">
    <source>
        <dbReference type="ARBA" id="ARBA00022723"/>
    </source>
</evidence>
<dbReference type="Pfam" id="PF00884">
    <property type="entry name" value="Sulfatase"/>
    <property type="match status" value="1"/>
</dbReference>
<protein>
    <submittedName>
        <fullName evidence="6">Arylsulfatase</fullName>
    </submittedName>
</protein>
<dbReference type="InterPro" id="IPR000917">
    <property type="entry name" value="Sulfatase_N"/>
</dbReference>
<evidence type="ECO:0000256" key="1">
    <source>
        <dbReference type="ARBA" id="ARBA00008779"/>
    </source>
</evidence>
<comment type="caution">
    <text evidence="6">The sequence shown here is derived from an EMBL/GenBank/DDBJ whole genome shotgun (WGS) entry which is preliminary data.</text>
</comment>
<evidence type="ECO:0000256" key="4">
    <source>
        <dbReference type="ARBA" id="ARBA00022837"/>
    </source>
</evidence>
<dbReference type="SUPFAM" id="SSF53649">
    <property type="entry name" value="Alkaline phosphatase-like"/>
    <property type="match status" value="1"/>
</dbReference>
<evidence type="ECO:0000313" key="6">
    <source>
        <dbReference type="EMBL" id="MDO1450795.1"/>
    </source>
</evidence>
<keyword evidence="7" id="KW-1185">Reference proteome</keyword>
<dbReference type="PANTHER" id="PTHR42693">
    <property type="entry name" value="ARYLSULFATASE FAMILY MEMBER"/>
    <property type="match status" value="1"/>
</dbReference>
<dbReference type="RefSeq" id="WP_302041595.1">
    <property type="nucleotide sequence ID" value="NZ_JAUKPO010000036.1"/>
</dbReference>
<keyword evidence="4" id="KW-0106">Calcium</keyword>
<accession>A0ABT8RFE8</accession>
<dbReference type="Gene3D" id="3.40.720.10">
    <property type="entry name" value="Alkaline Phosphatase, subunit A"/>
    <property type="match status" value="1"/>
</dbReference>
<dbReference type="Proteomes" id="UP001168528">
    <property type="component" value="Unassembled WGS sequence"/>
</dbReference>
<keyword evidence="2" id="KW-0479">Metal-binding</keyword>
<proteinExistence type="inferred from homology"/>
<name>A0ABT8RFE8_9BACT</name>
<dbReference type="Gene3D" id="3.30.1120.10">
    <property type="match status" value="1"/>
</dbReference>
<dbReference type="EMBL" id="JAUKPO010000036">
    <property type="protein sequence ID" value="MDO1450795.1"/>
    <property type="molecule type" value="Genomic_DNA"/>
</dbReference>
<evidence type="ECO:0000259" key="5">
    <source>
        <dbReference type="Pfam" id="PF00884"/>
    </source>
</evidence>
<dbReference type="PROSITE" id="PS51257">
    <property type="entry name" value="PROKAR_LIPOPROTEIN"/>
    <property type="match status" value="1"/>
</dbReference>
<organism evidence="6 7">
    <name type="scientific">Rhodocytophaga aerolata</name>
    <dbReference type="NCBI Taxonomy" id="455078"/>
    <lineage>
        <taxon>Bacteria</taxon>
        <taxon>Pseudomonadati</taxon>
        <taxon>Bacteroidota</taxon>
        <taxon>Cytophagia</taxon>
        <taxon>Cytophagales</taxon>
        <taxon>Rhodocytophagaceae</taxon>
        <taxon>Rhodocytophaga</taxon>
    </lineage>
</organism>
<evidence type="ECO:0000313" key="7">
    <source>
        <dbReference type="Proteomes" id="UP001168528"/>
    </source>
</evidence>
<dbReference type="PROSITE" id="PS00523">
    <property type="entry name" value="SULFATASE_1"/>
    <property type="match status" value="1"/>
</dbReference>
<feature type="domain" description="Sulfatase N-terminal" evidence="5">
    <location>
        <begin position="36"/>
        <end position="343"/>
    </location>
</feature>
<dbReference type="CDD" id="cd16146">
    <property type="entry name" value="ARS_like"/>
    <property type="match status" value="1"/>
</dbReference>
<comment type="similarity">
    <text evidence="1">Belongs to the sulfatase family.</text>
</comment>
<reference evidence="6" key="1">
    <citation type="submission" date="2023-07" db="EMBL/GenBank/DDBJ databases">
        <title>The genome sequence of Rhodocytophaga aerolata KACC 12507.</title>
        <authorList>
            <person name="Zhang X."/>
        </authorList>
    </citation>
    <scope>NUCLEOTIDE SEQUENCE</scope>
    <source>
        <strain evidence="6">KACC 12507</strain>
    </source>
</reference>
<dbReference type="PANTHER" id="PTHR42693:SF53">
    <property type="entry name" value="ENDO-4-O-SULFATASE"/>
    <property type="match status" value="1"/>
</dbReference>
<dbReference type="InterPro" id="IPR024607">
    <property type="entry name" value="Sulfatase_CS"/>
</dbReference>
<dbReference type="Gene3D" id="2.60.120.260">
    <property type="entry name" value="Galactose-binding domain-like"/>
    <property type="match status" value="1"/>
</dbReference>
<dbReference type="InterPro" id="IPR017850">
    <property type="entry name" value="Alkaline_phosphatase_core_sf"/>
</dbReference>